<accession>A0ABW7YI63</accession>
<sequence>MLEMWVLENELAADEPDETDRANATAMLTAFAEGNGGYFAPLLTEIGQRGR</sequence>
<keyword evidence="2" id="KW-1185">Reference proteome</keyword>
<dbReference type="RefSeq" id="WP_398663346.1">
    <property type="nucleotide sequence ID" value="NZ_JBITDC010000040.1"/>
</dbReference>
<gene>
    <name evidence="1" type="ORF">ACIA8P_47625</name>
</gene>
<evidence type="ECO:0000313" key="2">
    <source>
        <dbReference type="Proteomes" id="UP001612415"/>
    </source>
</evidence>
<proteinExistence type="predicted"/>
<evidence type="ECO:0000313" key="1">
    <source>
        <dbReference type="EMBL" id="MFI5682118.1"/>
    </source>
</evidence>
<organism evidence="1 2">
    <name type="scientific">Streptomyces cellulosae</name>
    <dbReference type="NCBI Taxonomy" id="1968"/>
    <lineage>
        <taxon>Bacteria</taxon>
        <taxon>Bacillati</taxon>
        <taxon>Actinomycetota</taxon>
        <taxon>Actinomycetes</taxon>
        <taxon>Kitasatosporales</taxon>
        <taxon>Streptomycetaceae</taxon>
        <taxon>Streptomyces</taxon>
    </lineage>
</organism>
<dbReference type="Proteomes" id="UP001612415">
    <property type="component" value="Unassembled WGS sequence"/>
</dbReference>
<protein>
    <submittedName>
        <fullName evidence="1">Uncharacterized protein</fullName>
    </submittedName>
</protein>
<dbReference type="EMBL" id="JBITDC010000040">
    <property type="protein sequence ID" value="MFI5682118.1"/>
    <property type="molecule type" value="Genomic_DNA"/>
</dbReference>
<reference evidence="1 2" key="1">
    <citation type="submission" date="2024-10" db="EMBL/GenBank/DDBJ databases">
        <title>The Natural Products Discovery Center: Release of the First 8490 Sequenced Strains for Exploring Actinobacteria Biosynthetic Diversity.</title>
        <authorList>
            <person name="Kalkreuter E."/>
            <person name="Kautsar S.A."/>
            <person name="Yang D."/>
            <person name="Bader C.D."/>
            <person name="Teijaro C.N."/>
            <person name="Fluegel L."/>
            <person name="Davis C.M."/>
            <person name="Simpson J.R."/>
            <person name="Lauterbach L."/>
            <person name="Steele A.D."/>
            <person name="Gui C."/>
            <person name="Meng S."/>
            <person name="Li G."/>
            <person name="Viehrig K."/>
            <person name="Ye F."/>
            <person name="Su P."/>
            <person name="Kiefer A.F."/>
            <person name="Nichols A."/>
            <person name="Cepeda A.J."/>
            <person name="Yan W."/>
            <person name="Fan B."/>
            <person name="Jiang Y."/>
            <person name="Adhikari A."/>
            <person name="Zheng C.-J."/>
            <person name="Schuster L."/>
            <person name="Cowan T.M."/>
            <person name="Smanski M.J."/>
            <person name="Chevrette M.G."/>
            <person name="De Carvalho L.P.S."/>
            <person name="Shen B."/>
        </authorList>
    </citation>
    <scope>NUCLEOTIDE SEQUENCE [LARGE SCALE GENOMIC DNA]</scope>
    <source>
        <strain evidence="1 2">NPDC051599</strain>
    </source>
</reference>
<name>A0ABW7YI63_STRCE</name>
<comment type="caution">
    <text evidence="1">The sequence shown here is derived from an EMBL/GenBank/DDBJ whole genome shotgun (WGS) entry which is preliminary data.</text>
</comment>